<keyword evidence="2" id="KW-0472">Membrane</keyword>
<dbReference type="RefSeq" id="XP_043003304.1">
    <property type="nucleotide sequence ID" value="XM_043159699.1"/>
</dbReference>
<evidence type="ECO:0000256" key="2">
    <source>
        <dbReference type="SAM" id="Phobius"/>
    </source>
</evidence>
<reference evidence="3" key="1">
    <citation type="journal article" date="2021" name="Genome Biol. Evol.">
        <title>The assembled and annotated genome of the fairy-ring fungus Marasmius oreades.</title>
        <authorList>
            <person name="Hiltunen M."/>
            <person name="Ament-Velasquez S.L."/>
            <person name="Johannesson H."/>
        </authorList>
    </citation>
    <scope>NUCLEOTIDE SEQUENCE</scope>
    <source>
        <strain evidence="3">03SP1</strain>
    </source>
</reference>
<dbReference type="GeneID" id="66071830"/>
<keyword evidence="4" id="KW-1185">Reference proteome</keyword>
<feature type="region of interest" description="Disordered" evidence="1">
    <location>
        <begin position="1"/>
        <end position="24"/>
    </location>
</feature>
<evidence type="ECO:0008006" key="5">
    <source>
        <dbReference type="Google" id="ProtNLM"/>
    </source>
</evidence>
<keyword evidence="2" id="KW-0812">Transmembrane</keyword>
<name>A0A9P7RPS7_9AGAR</name>
<dbReference type="AlphaFoldDB" id="A0A9P7RPS7"/>
<feature type="compositionally biased region" description="Polar residues" evidence="1">
    <location>
        <begin position="1"/>
        <end position="19"/>
    </location>
</feature>
<feature type="transmembrane region" description="Helical" evidence="2">
    <location>
        <begin position="132"/>
        <end position="157"/>
    </location>
</feature>
<feature type="transmembrane region" description="Helical" evidence="2">
    <location>
        <begin position="70"/>
        <end position="88"/>
    </location>
</feature>
<evidence type="ECO:0000256" key="1">
    <source>
        <dbReference type="SAM" id="MobiDB-lite"/>
    </source>
</evidence>
<comment type="caution">
    <text evidence="3">The sequence shown here is derived from an EMBL/GenBank/DDBJ whole genome shotgun (WGS) entry which is preliminary data.</text>
</comment>
<evidence type="ECO:0000313" key="3">
    <source>
        <dbReference type="EMBL" id="KAG7086833.1"/>
    </source>
</evidence>
<keyword evidence="2" id="KW-1133">Transmembrane helix</keyword>
<accession>A0A9P7RPS7</accession>
<dbReference type="OrthoDB" id="3358294at2759"/>
<evidence type="ECO:0000313" key="4">
    <source>
        <dbReference type="Proteomes" id="UP001049176"/>
    </source>
</evidence>
<proteinExistence type="predicted"/>
<dbReference type="Proteomes" id="UP001049176">
    <property type="component" value="Chromosome 10"/>
</dbReference>
<dbReference type="KEGG" id="more:E1B28_002754"/>
<protein>
    <recommendedName>
        <fullName evidence="5">Transmembrane protein</fullName>
    </recommendedName>
</protein>
<dbReference type="EMBL" id="CM032190">
    <property type="protein sequence ID" value="KAG7086833.1"/>
    <property type="molecule type" value="Genomic_DNA"/>
</dbReference>
<organism evidence="3 4">
    <name type="scientific">Marasmius oreades</name>
    <name type="common">fairy-ring Marasmius</name>
    <dbReference type="NCBI Taxonomy" id="181124"/>
    <lineage>
        <taxon>Eukaryota</taxon>
        <taxon>Fungi</taxon>
        <taxon>Dikarya</taxon>
        <taxon>Basidiomycota</taxon>
        <taxon>Agaricomycotina</taxon>
        <taxon>Agaricomycetes</taxon>
        <taxon>Agaricomycetidae</taxon>
        <taxon>Agaricales</taxon>
        <taxon>Marasmiineae</taxon>
        <taxon>Marasmiaceae</taxon>
        <taxon>Marasmius</taxon>
    </lineage>
</organism>
<gene>
    <name evidence="3" type="ORF">E1B28_002754</name>
</gene>
<sequence>MFTHLQPQSQQTETTTRGPSQLARWDSTTTTVGSSCAVQSADLKSPTTASVSDAQSSTSEEEPEIYAKLLFRYGFFFPLFWLFGALILRDPQHLEDVSEIDIETGKRKQWTKRDFESFERTKGEERKYARRCLFALVAFGVVVLIGLGVGLGVGLTVGQR</sequence>